<accession>A0A024B2V3</accession>
<protein>
    <submittedName>
        <fullName evidence="1">Uncharacterized protein</fullName>
    </submittedName>
</protein>
<evidence type="ECO:0000313" key="2">
    <source>
        <dbReference type="Proteomes" id="UP000026906"/>
    </source>
</evidence>
<dbReference type="EMBL" id="KJ489401">
    <property type="protein sequence ID" value="AHZ10702.1"/>
    <property type="molecule type" value="Genomic_DNA"/>
</dbReference>
<dbReference type="RefSeq" id="YP_009036191.1">
    <property type="nucleotide sequence ID" value="NC_024211.1"/>
</dbReference>
<proteinExistence type="predicted"/>
<sequence>MSRIDYLTQKEKELKEKLEVEINNGTYIFAKDTLDALAGNQKLITRELENQAIPLGYDLDFDSIEVGDKFREESSTTDIDGIYYVHEVLYIAKEVDSSGNRTLFAKVSYENDFWYGTMDEDYFN</sequence>
<name>A0A024B2V3_9CAUD</name>
<dbReference type="KEGG" id="vg:19525829"/>
<organism evidence="1 2">
    <name type="scientific">Bacillus phage Megatron</name>
    <dbReference type="NCBI Taxonomy" id="1486661"/>
    <lineage>
        <taxon>Viruses</taxon>
        <taxon>Duplodnaviria</taxon>
        <taxon>Heunggongvirae</taxon>
        <taxon>Uroviricota</taxon>
        <taxon>Caudoviricetes</taxon>
        <taxon>Herelleviridae</taxon>
        <taxon>Bastillevirinae</taxon>
        <taxon>Wphvirus</taxon>
        <taxon>Wphvirus megatron</taxon>
    </lineage>
</organism>
<keyword evidence="2" id="KW-1185">Reference proteome</keyword>
<dbReference type="GeneID" id="19525829"/>
<evidence type="ECO:0000313" key="1">
    <source>
        <dbReference type="EMBL" id="AHZ10702.1"/>
    </source>
</evidence>
<reference evidence="2" key="1">
    <citation type="submission" date="2014-09" db="EMBL/GenBank/DDBJ databases">
        <authorList>
            <person name="Sauder A.B."/>
            <person name="McKenzie Q.R."/>
            <person name="Temple L.M."/>
            <person name="Alexis B.K."/>
            <person name="Al-Atrache Z."/>
            <person name="Lewis L.O."/>
            <person name="Loesser-Casey K.E."/>
            <person name="Mitchell K.J."/>
        </authorList>
    </citation>
    <scope>NUCLEOTIDE SEQUENCE [LARGE SCALE GENOMIC DNA]</scope>
</reference>
<dbReference type="Proteomes" id="UP000026906">
    <property type="component" value="Segment"/>
</dbReference>